<accession>A0AAV6U5Q5</accession>
<dbReference type="PROSITE" id="PS51257">
    <property type="entry name" value="PROKAR_LIPOPROTEIN"/>
    <property type="match status" value="1"/>
</dbReference>
<name>A0AAV6U5Q5_9ARAC</name>
<gene>
    <name evidence="2" type="ORF">JTE90_012070</name>
</gene>
<protein>
    <submittedName>
        <fullName evidence="2">Uncharacterized protein</fullName>
    </submittedName>
</protein>
<evidence type="ECO:0000256" key="1">
    <source>
        <dbReference type="SAM" id="Phobius"/>
    </source>
</evidence>
<dbReference type="EMBL" id="JAFNEN010000631">
    <property type="protein sequence ID" value="KAG8179372.1"/>
    <property type="molecule type" value="Genomic_DNA"/>
</dbReference>
<feature type="transmembrane region" description="Helical" evidence="1">
    <location>
        <begin position="15"/>
        <end position="38"/>
    </location>
</feature>
<organism evidence="2 3">
    <name type="scientific">Oedothorax gibbosus</name>
    <dbReference type="NCBI Taxonomy" id="931172"/>
    <lineage>
        <taxon>Eukaryota</taxon>
        <taxon>Metazoa</taxon>
        <taxon>Ecdysozoa</taxon>
        <taxon>Arthropoda</taxon>
        <taxon>Chelicerata</taxon>
        <taxon>Arachnida</taxon>
        <taxon>Araneae</taxon>
        <taxon>Araneomorphae</taxon>
        <taxon>Entelegynae</taxon>
        <taxon>Araneoidea</taxon>
        <taxon>Linyphiidae</taxon>
        <taxon>Erigoninae</taxon>
        <taxon>Oedothorax</taxon>
    </lineage>
</organism>
<keyword evidence="1" id="KW-0812">Transmembrane</keyword>
<evidence type="ECO:0000313" key="2">
    <source>
        <dbReference type="EMBL" id="KAG8179372.1"/>
    </source>
</evidence>
<keyword evidence="1" id="KW-0472">Membrane</keyword>
<keyword evidence="1" id="KW-1133">Transmembrane helix</keyword>
<evidence type="ECO:0000313" key="3">
    <source>
        <dbReference type="Proteomes" id="UP000827092"/>
    </source>
</evidence>
<dbReference type="Proteomes" id="UP000827092">
    <property type="component" value="Unassembled WGS sequence"/>
</dbReference>
<comment type="caution">
    <text evidence="2">The sequence shown here is derived from an EMBL/GenBank/DDBJ whole genome shotgun (WGS) entry which is preliminary data.</text>
</comment>
<sequence length="77" mass="8287">MVPRTPLPSAASVNFGIGLAMVLAGCAMVGVACALVCLQKPVLYARDGRYDQLLMAVMPIDKNRRQAMFRPPPPSDK</sequence>
<proteinExistence type="predicted"/>
<keyword evidence="3" id="KW-1185">Reference proteome</keyword>
<reference evidence="2 3" key="1">
    <citation type="journal article" date="2022" name="Nat. Ecol. Evol.">
        <title>A masculinizing supergene underlies an exaggerated male reproductive morph in a spider.</title>
        <authorList>
            <person name="Hendrickx F."/>
            <person name="De Corte Z."/>
            <person name="Sonet G."/>
            <person name="Van Belleghem S.M."/>
            <person name="Kostlbacher S."/>
            <person name="Vangestel C."/>
        </authorList>
    </citation>
    <scope>NUCLEOTIDE SEQUENCE [LARGE SCALE GENOMIC DNA]</scope>
    <source>
        <strain evidence="2">W744_W776</strain>
    </source>
</reference>
<dbReference type="AlphaFoldDB" id="A0AAV6U5Q5"/>